<dbReference type="AlphaFoldDB" id="A0A3N4LMK5"/>
<dbReference type="SUPFAM" id="SSF53474">
    <property type="entry name" value="alpha/beta-Hydrolases"/>
    <property type="match status" value="1"/>
</dbReference>
<dbReference type="PANTHER" id="PTHR43798">
    <property type="entry name" value="MONOACYLGLYCEROL LIPASE"/>
    <property type="match status" value="1"/>
</dbReference>
<dbReference type="InterPro" id="IPR000387">
    <property type="entry name" value="Tyr_Pase_dom"/>
</dbReference>
<keyword evidence="3" id="KW-0378">Hydrolase</keyword>
<evidence type="ECO:0000313" key="4">
    <source>
        <dbReference type="Proteomes" id="UP000267821"/>
    </source>
</evidence>
<reference evidence="3 4" key="1">
    <citation type="journal article" date="2018" name="Nat. Ecol. Evol.">
        <title>Pezizomycetes genomes reveal the molecular basis of ectomycorrhizal truffle lifestyle.</title>
        <authorList>
            <person name="Murat C."/>
            <person name="Payen T."/>
            <person name="Noel B."/>
            <person name="Kuo A."/>
            <person name="Morin E."/>
            <person name="Chen J."/>
            <person name="Kohler A."/>
            <person name="Krizsan K."/>
            <person name="Balestrini R."/>
            <person name="Da Silva C."/>
            <person name="Montanini B."/>
            <person name="Hainaut M."/>
            <person name="Levati E."/>
            <person name="Barry K.W."/>
            <person name="Belfiori B."/>
            <person name="Cichocki N."/>
            <person name="Clum A."/>
            <person name="Dockter R.B."/>
            <person name="Fauchery L."/>
            <person name="Guy J."/>
            <person name="Iotti M."/>
            <person name="Le Tacon F."/>
            <person name="Lindquist E.A."/>
            <person name="Lipzen A."/>
            <person name="Malagnac F."/>
            <person name="Mello A."/>
            <person name="Molinier V."/>
            <person name="Miyauchi S."/>
            <person name="Poulain J."/>
            <person name="Riccioni C."/>
            <person name="Rubini A."/>
            <person name="Sitrit Y."/>
            <person name="Splivallo R."/>
            <person name="Traeger S."/>
            <person name="Wang M."/>
            <person name="Zifcakova L."/>
            <person name="Wipf D."/>
            <person name="Zambonelli A."/>
            <person name="Paolocci F."/>
            <person name="Nowrousian M."/>
            <person name="Ottonello S."/>
            <person name="Baldrian P."/>
            <person name="Spatafora J.W."/>
            <person name="Henrissat B."/>
            <person name="Nagy L.G."/>
            <person name="Aury J.M."/>
            <person name="Wincker P."/>
            <person name="Grigoriev I.V."/>
            <person name="Bonfante P."/>
            <person name="Martin F.M."/>
        </authorList>
    </citation>
    <scope>NUCLEOTIDE SEQUENCE [LARGE SCALE GENOMIC DNA]</scope>
    <source>
        <strain evidence="3 4">ATCC MYA-4762</strain>
    </source>
</reference>
<dbReference type="SUPFAM" id="SSF52799">
    <property type="entry name" value="(Phosphotyrosine protein) phosphatases II"/>
    <property type="match status" value="1"/>
</dbReference>
<dbReference type="GO" id="GO:0047372">
    <property type="term" value="F:monoacylglycerol lipase activity"/>
    <property type="evidence" value="ECO:0007669"/>
    <property type="project" value="TreeGrafter"/>
</dbReference>
<dbReference type="InterPro" id="IPR029021">
    <property type="entry name" value="Prot-tyrosine_phosphatase-like"/>
</dbReference>
<dbReference type="Gene3D" id="3.40.50.1820">
    <property type="entry name" value="alpha/beta hydrolase"/>
    <property type="match status" value="1"/>
</dbReference>
<feature type="compositionally biased region" description="Basic and acidic residues" evidence="1">
    <location>
        <begin position="32"/>
        <end position="50"/>
    </location>
</feature>
<evidence type="ECO:0000259" key="2">
    <source>
        <dbReference type="PROSITE" id="PS50056"/>
    </source>
</evidence>
<dbReference type="InterPro" id="IPR050266">
    <property type="entry name" value="AB_hydrolase_sf"/>
</dbReference>
<dbReference type="GO" id="GO:0016020">
    <property type="term" value="C:membrane"/>
    <property type="evidence" value="ECO:0007669"/>
    <property type="project" value="TreeGrafter"/>
</dbReference>
<dbReference type="Proteomes" id="UP000267821">
    <property type="component" value="Unassembled WGS sequence"/>
</dbReference>
<dbReference type="OrthoDB" id="428974at2759"/>
<dbReference type="InterPro" id="IPR029058">
    <property type="entry name" value="AB_hydrolase_fold"/>
</dbReference>
<dbReference type="GO" id="GO:0046464">
    <property type="term" value="P:acylglycerol catabolic process"/>
    <property type="evidence" value="ECO:0007669"/>
    <property type="project" value="TreeGrafter"/>
</dbReference>
<sequence>MAITICGAVPLIIAYFRSSKTTKANQFDESEGSSRESMNGEKQPESERRTSVISSLSDNAASNTSLVRKHTFTIPVTTDTFSYSSVRVFHRQHPKAPKLGRSLPLLVFLHGLGGQLSQFQHLLEYFVHISHTLAIDLPGCGGSKFAPHDWQAYTTESLCKLISVIVRQHVQEGQKVVLIGHSYGSALAATLATKGGFLYEECAGVVAICPKAELADQENKKLATALKLGNFGFDILRMIDRWGGIESKSVSRFVGAQAPVSVKQMQLLFNKQSRTPVWRRMVKGMTFPTLEQWTAITCPVYLLGAAEDMVCPVSELDKIHDWLMHRRDNKHEGASGQAESPAVKRCVIPNAGHSVIYESHHIVNGLVNDFLSHHVDEALSLVWQLSFLKEDKWLLKNLEKWSRIQAVSPRIGRSPFRAMKTLRQNDEQHSPKFFSAKYPDIAHVVDISHEQPPYDPETFGPNVQYHKFATVSKIPPTPDEVSRFIALVDKLRAEMFALGDNRLIACHCHYGFNRTGFFLVSYMIERLGYDVAQAITEFKKARPPGIRHPHFITELFERYDCPGLRRPSFS</sequence>
<protein>
    <submittedName>
        <fullName evidence="3">Alpha/beta-hydrolase</fullName>
    </submittedName>
</protein>
<feature type="region of interest" description="Disordered" evidence="1">
    <location>
        <begin position="24"/>
        <end position="56"/>
    </location>
</feature>
<dbReference type="PANTHER" id="PTHR43798:SF5">
    <property type="entry name" value="MONOACYLGLYCEROL LIPASE ABHD6"/>
    <property type="match status" value="1"/>
</dbReference>
<dbReference type="InterPro" id="IPR000073">
    <property type="entry name" value="AB_hydrolase_1"/>
</dbReference>
<dbReference type="CDD" id="cd14502">
    <property type="entry name" value="RNA_5'-triphosphatase"/>
    <property type="match status" value="1"/>
</dbReference>
<gene>
    <name evidence="3" type="ORF">L211DRAFT_869085</name>
</gene>
<dbReference type="InParanoid" id="A0A3N4LMK5"/>
<organism evidence="3 4">
    <name type="scientific">Terfezia boudieri ATCC MYA-4762</name>
    <dbReference type="NCBI Taxonomy" id="1051890"/>
    <lineage>
        <taxon>Eukaryota</taxon>
        <taxon>Fungi</taxon>
        <taxon>Dikarya</taxon>
        <taxon>Ascomycota</taxon>
        <taxon>Pezizomycotina</taxon>
        <taxon>Pezizomycetes</taxon>
        <taxon>Pezizales</taxon>
        <taxon>Pezizaceae</taxon>
        <taxon>Terfezia</taxon>
    </lineage>
</organism>
<evidence type="ECO:0000256" key="1">
    <source>
        <dbReference type="SAM" id="MobiDB-lite"/>
    </source>
</evidence>
<proteinExistence type="predicted"/>
<dbReference type="STRING" id="1051890.A0A3N4LMK5"/>
<evidence type="ECO:0000313" key="3">
    <source>
        <dbReference type="EMBL" id="RPB22898.1"/>
    </source>
</evidence>
<feature type="domain" description="Tyrosine specific protein phosphatases" evidence="2">
    <location>
        <begin position="482"/>
        <end position="553"/>
    </location>
</feature>
<dbReference type="Gene3D" id="3.90.190.10">
    <property type="entry name" value="Protein tyrosine phosphatase superfamily"/>
    <property type="match status" value="1"/>
</dbReference>
<dbReference type="PROSITE" id="PS50056">
    <property type="entry name" value="TYR_PHOSPHATASE_2"/>
    <property type="match status" value="1"/>
</dbReference>
<name>A0A3N4LMK5_9PEZI</name>
<dbReference type="Pfam" id="PF12697">
    <property type="entry name" value="Abhydrolase_6"/>
    <property type="match status" value="1"/>
</dbReference>
<keyword evidence="4" id="KW-1185">Reference proteome</keyword>
<accession>A0A3N4LMK5</accession>
<dbReference type="EMBL" id="ML121549">
    <property type="protein sequence ID" value="RPB22898.1"/>
    <property type="molecule type" value="Genomic_DNA"/>
</dbReference>
<dbReference type="FunFam" id="3.90.190.10:FF:000090">
    <property type="entry name" value="Dual specificity phosphatase catalytic domain protein"/>
    <property type="match status" value="1"/>
</dbReference>